<name>A0ABR6YH58_9BURK</name>
<dbReference type="EMBL" id="JACOGA010000026">
    <property type="protein sequence ID" value="MBC3875877.1"/>
    <property type="molecule type" value="Genomic_DNA"/>
</dbReference>
<evidence type="ECO:0000313" key="1">
    <source>
        <dbReference type="EMBL" id="MBC3875877.1"/>
    </source>
</evidence>
<evidence type="ECO:0000313" key="2">
    <source>
        <dbReference type="Proteomes" id="UP000624279"/>
    </source>
</evidence>
<protein>
    <submittedName>
        <fullName evidence="1">Uncharacterized protein</fullName>
    </submittedName>
</protein>
<dbReference type="RefSeq" id="WP_186943838.1">
    <property type="nucleotide sequence ID" value="NZ_JACOGA010000026.1"/>
</dbReference>
<reference evidence="1 2" key="1">
    <citation type="submission" date="2020-08" db="EMBL/GenBank/DDBJ databases">
        <title>Novel species isolated from subtropical streams in China.</title>
        <authorList>
            <person name="Lu H."/>
        </authorList>
    </citation>
    <scope>NUCLEOTIDE SEQUENCE [LARGE SCALE GENOMIC DNA]</scope>
    <source>
        <strain evidence="1 2">LX15W</strain>
    </source>
</reference>
<sequence>MSTYVLPKGTRVKVGSLSNSLYSFFNKGIPENLPRIGLQAHVESPAFVEDSGIYIGELMAYFAAAAEFCASTAEVYATHETILNAFVQHLQTVRGQKPLMDDLEEVATQIGLPIVLEFELAEDCEVFADLHFEDQDHAEKSWKLWRSVVLKRAGGIPASWIKKFYFPRLIDYRDLSTPKNPRMLEQTIDSSLMVGGLMQAWHKDAPADLLMAFKKQYGQINFSQSLSFDANSLEKFFNLNSMIDPATRLLNQMTIWQDLDALAKKQEIPLM</sequence>
<organism evidence="1 2">
    <name type="scientific">Undibacterium flavidum</name>
    <dbReference type="NCBI Taxonomy" id="2762297"/>
    <lineage>
        <taxon>Bacteria</taxon>
        <taxon>Pseudomonadati</taxon>
        <taxon>Pseudomonadota</taxon>
        <taxon>Betaproteobacteria</taxon>
        <taxon>Burkholderiales</taxon>
        <taxon>Oxalobacteraceae</taxon>
        <taxon>Undibacterium</taxon>
    </lineage>
</organism>
<gene>
    <name evidence="1" type="ORF">H8K55_19975</name>
</gene>
<keyword evidence="2" id="KW-1185">Reference proteome</keyword>
<proteinExistence type="predicted"/>
<dbReference type="Proteomes" id="UP000624279">
    <property type="component" value="Unassembled WGS sequence"/>
</dbReference>
<comment type="caution">
    <text evidence="1">The sequence shown here is derived from an EMBL/GenBank/DDBJ whole genome shotgun (WGS) entry which is preliminary data.</text>
</comment>
<accession>A0ABR6YH58</accession>